<keyword evidence="5 9" id="KW-0812">Transmembrane</keyword>
<gene>
    <name evidence="11" type="primary">celB</name>
    <name evidence="11" type="ORF">CWO92_17335</name>
</gene>
<feature type="transmembrane region" description="Helical" evidence="9">
    <location>
        <begin position="346"/>
        <end position="368"/>
    </location>
</feature>
<dbReference type="RefSeq" id="WP_101355471.1">
    <property type="nucleotide sequence ID" value="NZ_PIQO01000015.1"/>
</dbReference>
<evidence type="ECO:0000313" key="11">
    <source>
        <dbReference type="EMBL" id="PKR83773.1"/>
    </source>
</evidence>
<accession>A0A2N3LGX3</accession>
<feature type="transmembrane region" description="Helical" evidence="9">
    <location>
        <begin position="103"/>
        <end position="122"/>
    </location>
</feature>
<feature type="transmembrane region" description="Helical" evidence="9">
    <location>
        <begin position="32"/>
        <end position="53"/>
    </location>
</feature>
<proteinExistence type="predicted"/>
<evidence type="ECO:0000313" key="12">
    <source>
        <dbReference type="Proteomes" id="UP000233440"/>
    </source>
</evidence>
<dbReference type="AlphaFoldDB" id="A0A2N3LGX3"/>
<dbReference type="GO" id="GO:1901264">
    <property type="term" value="P:carbohydrate derivative transport"/>
    <property type="evidence" value="ECO:0007669"/>
    <property type="project" value="TreeGrafter"/>
</dbReference>
<dbReference type="GO" id="GO:0008982">
    <property type="term" value="F:protein-N(PI)-phosphohistidine-sugar phosphotransferase activity"/>
    <property type="evidence" value="ECO:0007669"/>
    <property type="project" value="UniProtKB-UniRule"/>
</dbReference>
<dbReference type="NCBIfam" id="TIGR00359">
    <property type="entry name" value="cello_pts_IIC"/>
    <property type="match status" value="1"/>
</dbReference>
<dbReference type="PROSITE" id="PS51105">
    <property type="entry name" value="PTS_EIIC_TYPE_3"/>
    <property type="match status" value="1"/>
</dbReference>
<dbReference type="GO" id="GO:0005886">
    <property type="term" value="C:plasma membrane"/>
    <property type="evidence" value="ECO:0007669"/>
    <property type="project" value="UniProtKB-SubCell"/>
</dbReference>
<evidence type="ECO:0000256" key="1">
    <source>
        <dbReference type="ARBA" id="ARBA00004651"/>
    </source>
</evidence>
<feature type="transmembrane region" description="Helical" evidence="9">
    <location>
        <begin position="375"/>
        <end position="395"/>
    </location>
</feature>
<dbReference type="PIRSF" id="PIRSF006351">
    <property type="entry name" value="PTS_EIIC-Cellobiose"/>
    <property type="match status" value="1"/>
</dbReference>
<dbReference type="NCBIfam" id="TIGR00410">
    <property type="entry name" value="lacE"/>
    <property type="match status" value="1"/>
</dbReference>
<comment type="caution">
    <text evidence="11">The sequence shown here is derived from an EMBL/GenBank/DDBJ whole genome shotgun (WGS) entry which is preliminary data.</text>
</comment>
<dbReference type="PANTHER" id="PTHR33989">
    <property type="match status" value="1"/>
</dbReference>
<dbReference type="InterPro" id="IPR003352">
    <property type="entry name" value="PTS_EIIC"/>
</dbReference>
<keyword evidence="7 8" id="KW-0472">Membrane</keyword>
<dbReference type="EMBL" id="PIQO01000015">
    <property type="protein sequence ID" value="PKR83773.1"/>
    <property type="molecule type" value="Genomic_DNA"/>
</dbReference>
<reference evidence="11 12" key="1">
    <citation type="submission" date="2017-11" db="EMBL/GenBank/DDBJ databases">
        <title>Bacillus camelliae sp. nov., isolated from pu'er tea.</title>
        <authorList>
            <person name="Niu L."/>
        </authorList>
    </citation>
    <scope>NUCLEOTIDE SEQUENCE [LARGE SCALE GENOMIC DNA]</scope>
    <source>
        <strain evidence="11 12">7578-1</strain>
    </source>
</reference>
<evidence type="ECO:0000256" key="5">
    <source>
        <dbReference type="ARBA" id="ARBA00022692"/>
    </source>
</evidence>
<sequence length="446" mass="48697">MNKFNRFLEEKVMPVAAKIGGQRHLLALRDGIIATMPFIVIGSFFMILANLPIPGYADWMTSIFGPTWSAKLNYPVDATFNIMSLIASFAVAYRLAETYKVDAMSAGTISVAAFLLSTPFSFNFTPVDAETGVMVTGAISKAFLSSKGLFVALLIGILSTEIYRWVVKRNIVIKLPSSVPSSVGKSFAALIPGFLVLFVIWVIRLLVELTPYENINNLFMTVLGEPLKLVGLTLGGTIVAELFVTILWACGLHGTNIVKGVMEPIWYGAMGDNMTAYQAHEPLPHIVTQQFFDNFIHIGGTGVTFGLVLSMVLFAKSQQMKQLGRLTLAPGIFNINEPVIFGLPIVLNPIMIIPFVLTSIVTVIVTFLGMDMGLVAKPVGIAVPWTMPPVISGYLASGGHLSGAVMNIVNILISFFIYLPFFKIYDRAKKREEDAMNAAELKENIL</sequence>
<feature type="transmembrane region" description="Helical" evidence="9">
    <location>
        <begin position="187"/>
        <end position="207"/>
    </location>
</feature>
<organism evidence="11 12">
    <name type="scientific">Heyndrickxia camelliae</name>
    <dbReference type="NCBI Taxonomy" id="1707093"/>
    <lineage>
        <taxon>Bacteria</taxon>
        <taxon>Bacillati</taxon>
        <taxon>Bacillota</taxon>
        <taxon>Bacilli</taxon>
        <taxon>Bacillales</taxon>
        <taxon>Bacillaceae</taxon>
        <taxon>Heyndrickxia</taxon>
    </lineage>
</organism>
<feature type="transmembrane region" description="Helical" evidence="9">
    <location>
        <begin position="78"/>
        <end position="96"/>
    </location>
</feature>
<feature type="transmembrane region" description="Helical" evidence="9">
    <location>
        <begin position="227"/>
        <end position="250"/>
    </location>
</feature>
<evidence type="ECO:0000256" key="3">
    <source>
        <dbReference type="ARBA" id="ARBA00022475"/>
    </source>
</evidence>
<evidence type="ECO:0000256" key="2">
    <source>
        <dbReference type="ARBA" id="ARBA00022448"/>
    </source>
</evidence>
<feature type="transmembrane region" description="Helical" evidence="9">
    <location>
        <begin position="295"/>
        <end position="315"/>
    </location>
</feature>
<feature type="domain" description="PTS EIIC type-3" evidence="10">
    <location>
        <begin position="8"/>
        <end position="421"/>
    </location>
</feature>
<keyword evidence="12" id="KW-1185">Reference proteome</keyword>
<name>A0A2N3LGX3_9BACI</name>
<dbReference type="GO" id="GO:0009401">
    <property type="term" value="P:phosphoenolpyruvate-dependent sugar phosphotransferase system"/>
    <property type="evidence" value="ECO:0007669"/>
    <property type="project" value="InterPro"/>
</dbReference>
<dbReference type="PANTHER" id="PTHR33989:SF11">
    <property type="entry name" value="LICHENAN PERMEASE IIC COMPONENT"/>
    <property type="match status" value="1"/>
</dbReference>
<evidence type="ECO:0000259" key="10">
    <source>
        <dbReference type="PROSITE" id="PS51105"/>
    </source>
</evidence>
<dbReference type="OrthoDB" id="1641940at2"/>
<protein>
    <recommendedName>
        <fullName evidence="8">Permease IIC component</fullName>
    </recommendedName>
</protein>
<dbReference type="Proteomes" id="UP000233440">
    <property type="component" value="Unassembled WGS sequence"/>
</dbReference>
<dbReference type="Pfam" id="PF02378">
    <property type="entry name" value="PTS_EIIC"/>
    <property type="match status" value="1"/>
</dbReference>
<evidence type="ECO:0000256" key="6">
    <source>
        <dbReference type="ARBA" id="ARBA00022989"/>
    </source>
</evidence>
<evidence type="ECO:0000256" key="7">
    <source>
        <dbReference type="ARBA" id="ARBA00023136"/>
    </source>
</evidence>
<keyword evidence="6 9" id="KW-1133">Transmembrane helix</keyword>
<keyword evidence="3 8" id="KW-1003">Cell membrane</keyword>
<feature type="transmembrane region" description="Helical" evidence="9">
    <location>
        <begin position="142"/>
        <end position="166"/>
    </location>
</feature>
<dbReference type="InterPro" id="IPR004796">
    <property type="entry name" value="PTS_IIC_cello"/>
</dbReference>
<comment type="function">
    <text evidence="8">The phosphoenolpyruvate-dependent sugar phosphotransferase system (PTS), a major carbohydrate active -transport system, catalyzes the phosphorylation of incoming sugar substrates concomitant with their translocation across the cell membrane.</text>
</comment>
<keyword evidence="4 8" id="KW-0762">Sugar transport</keyword>
<comment type="subcellular location">
    <subcellularLocation>
        <location evidence="1">Cell membrane</location>
        <topology evidence="1">Multi-pass membrane protein</topology>
    </subcellularLocation>
</comment>
<keyword evidence="2 8" id="KW-0813">Transport</keyword>
<dbReference type="InterPro" id="IPR051088">
    <property type="entry name" value="PTS_Sugar-EIIC/EIIB"/>
</dbReference>
<evidence type="ECO:0000256" key="9">
    <source>
        <dbReference type="SAM" id="Phobius"/>
    </source>
</evidence>
<evidence type="ECO:0000256" key="8">
    <source>
        <dbReference type="PIRNR" id="PIRNR006351"/>
    </source>
</evidence>
<feature type="transmembrane region" description="Helical" evidence="9">
    <location>
        <begin position="401"/>
        <end position="421"/>
    </location>
</feature>
<dbReference type="InterPro" id="IPR004501">
    <property type="entry name" value="PTS_EIIC_3"/>
</dbReference>
<evidence type="ECO:0000256" key="4">
    <source>
        <dbReference type="ARBA" id="ARBA00022597"/>
    </source>
</evidence>